<dbReference type="GeneID" id="30981225"/>
<dbReference type="AlphaFoldDB" id="A0A1E4SPH9"/>
<dbReference type="RefSeq" id="XP_020066535.1">
    <property type="nucleotide sequence ID" value="XM_020207088.1"/>
</dbReference>
<feature type="transmembrane region" description="Helical" evidence="2">
    <location>
        <begin position="302"/>
        <end position="332"/>
    </location>
</feature>
<keyword evidence="2" id="KW-0812">Transmembrane</keyword>
<keyword evidence="4" id="KW-1185">Reference proteome</keyword>
<evidence type="ECO:0000256" key="1">
    <source>
        <dbReference type="SAM" id="MobiDB-lite"/>
    </source>
</evidence>
<keyword evidence="2" id="KW-1133">Transmembrane helix</keyword>
<name>A0A1E4SPH9_9ASCO</name>
<accession>A0A1E4SPH9</accession>
<reference evidence="4" key="1">
    <citation type="submission" date="2016-05" db="EMBL/GenBank/DDBJ databases">
        <title>Comparative genomics of biotechnologically important yeasts.</title>
        <authorList>
            <consortium name="DOE Joint Genome Institute"/>
            <person name="Riley R."/>
            <person name="Haridas S."/>
            <person name="Wolfe K.H."/>
            <person name="Lopes M.R."/>
            <person name="Hittinger C.T."/>
            <person name="Goker M."/>
            <person name="Salamov A."/>
            <person name="Wisecaver J."/>
            <person name="Long T.M."/>
            <person name="Aerts A.L."/>
            <person name="Barry K."/>
            <person name="Choi C."/>
            <person name="Clum A."/>
            <person name="Coughlan A.Y."/>
            <person name="Deshpande S."/>
            <person name="Douglass A.P."/>
            <person name="Hanson S.J."/>
            <person name="Klenk H.-P."/>
            <person name="Labutti K."/>
            <person name="Lapidus A."/>
            <person name="Lindquist E."/>
            <person name="Lipzen A."/>
            <person name="Meier-Kolthoff J.P."/>
            <person name="Ohm R.A."/>
            <person name="Otillar R.P."/>
            <person name="Pangilinan J."/>
            <person name="Peng Y."/>
            <person name="Rokas A."/>
            <person name="Rosa C.A."/>
            <person name="Scheuner C."/>
            <person name="Sibirny A.A."/>
            <person name="Slot J.C."/>
            <person name="Stielow J.B."/>
            <person name="Sun H."/>
            <person name="Kurtzman C.P."/>
            <person name="Blackwell M."/>
            <person name="Grigoriev I.V."/>
            <person name="Jeffries T.W."/>
        </authorList>
    </citation>
    <scope>NUCLEOTIDE SEQUENCE [LARGE SCALE GENOMIC DNA]</scope>
    <source>
        <strain evidence="4">NRRL Y-17324</strain>
    </source>
</reference>
<proteinExistence type="predicted"/>
<protein>
    <submittedName>
        <fullName evidence="3">Uncharacterized protein</fullName>
    </submittedName>
</protein>
<feature type="region of interest" description="Disordered" evidence="1">
    <location>
        <begin position="130"/>
        <end position="152"/>
    </location>
</feature>
<organism evidence="3 4">
    <name type="scientific">Suhomyces tanzawaensis NRRL Y-17324</name>
    <dbReference type="NCBI Taxonomy" id="984487"/>
    <lineage>
        <taxon>Eukaryota</taxon>
        <taxon>Fungi</taxon>
        <taxon>Dikarya</taxon>
        <taxon>Ascomycota</taxon>
        <taxon>Saccharomycotina</taxon>
        <taxon>Pichiomycetes</taxon>
        <taxon>Debaryomycetaceae</taxon>
        <taxon>Suhomyces</taxon>
    </lineage>
</organism>
<dbReference type="STRING" id="984487.A0A1E4SPH9"/>
<evidence type="ECO:0000313" key="4">
    <source>
        <dbReference type="Proteomes" id="UP000094285"/>
    </source>
</evidence>
<dbReference type="OrthoDB" id="4007944at2759"/>
<gene>
    <name evidence="3" type="ORF">CANTADRAFT_24365</name>
</gene>
<dbReference type="EMBL" id="KV453909">
    <property type="protein sequence ID" value="ODV81413.1"/>
    <property type="molecule type" value="Genomic_DNA"/>
</dbReference>
<sequence length="376" mass="44510">MTTDTLIDSIIDTCWGRIRGKESIYVTQVMGLIREIENELQISSLFVASEIHLLDQLIRSNPQMKLYKQEVKELLIRLVKYANFEEFLRERFGLSPVEIRLRTAKTPSRFESRKPDPSLRSFITGSRHTKEYTKPVSPPYSPPLKSFSQRSDSDRIYTSINSKDDRIEALKSEITSLQRYVTSLENQIRNQPDSSSRRTLDRERTIKNLDKLCYDYQRELKASKKRDETNKQYISQMVDSINQQEKLIEMLKVKLDLKLVSTSFKADGEEQNKFRDFMVNLPFFKQYYAYFKYKEESKSIGLLFLNGLTLVLSAFIVINILQVVLYLILWVFGSSDSIYVYDDYGSWFSTKSTFVWWKEFEIVEYWVYRIGEWFEV</sequence>
<dbReference type="Proteomes" id="UP000094285">
    <property type="component" value="Unassembled WGS sequence"/>
</dbReference>
<evidence type="ECO:0000256" key="2">
    <source>
        <dbReference type="SAM" id="Phobius"/>
    </source>
</evidence>
<evidence type="ECO:0000313" key="3">
    <source>
        <dbReference type="EMBL" id="ODV81413.1"/>
    </source>
</evidence>
<keyword evidence="2" id="KW-0472">Membrane</keyword>